<feature type="domain" description="Peptidase M15A C-terminal" evidence="3">
    <location>
        <begin position="184"/>
        <end position="276"/>
    </location>
</feature>
<keyword evidence="1" id="KW-0732">Signal</keyword>
<dbReference type="InterPro" id="IPR036366">
    <property type="entry name" value="PGBDSf"/>
</dbReference>
<reference evidence="4" key="1">
    <citation type="submission" date="2020-07" db="EMBL/GenBank/DDBJ databases">
        <title>Vallitalea pronyensis genome.</title>
        <authorList>
            <person name="Postec A."/>
        </authorList>
    </citation>
    <scope>NUCLEOTIDE SEQUENCE</scope>
    <source>
        <strain evidence="4">FatNI3</strain>
    </source>
</reference>
<dbReference type="InterPro" id="IPR036365">
    <property type="entry name" value="PGBD-like_sf"/>
</dbReference>
<evidence type="ECO:0000256" key="1">
    <source>
        <dbReference type="SAM" id="SignalP"/>
    </source>
</evidence>
<evidence type="ECO:0000259" key="2">
    <source>
        <dbReference type="Pfam" id="PF01471"/>
    </source>
</evidence>
<sequence>MKKMLNTLIIFCMISVSCNLLMVNTVEASTSLTSSEETLLKNAFGISNTKDAVKELQIRVGGWVKDANYTGSPIRLVIDGIMGPNTRQAIKNFQSAYNISATGTINQTTLNTINSLESSDDSTSHFSWNEFRCKGSSTLTWNVWHEITNITSEKALIKTIADNRNISYTSLKWMYASQTEIKENVRRVMWRLEALRKKIGSKPINLTSGFRYWNYHFRSPNVYGGNTSNVTLNSMHLYGAAADIYVSGYSNTSLKNMAKTCGFTGGYSEGSFVHIDIRSDLGKSAWWQ</sequence>
<dbReference type="Pfam" id="PF01471">
    <property type="entry name" value="PG_binding_1"/>
    <property type="match status" value="1"/>
</dbReference>
<dbReference type="InterPro" id="IPR009045">
    <property type="entry name" value="Zn_M74/Hedgehog-like"/>
</dbReference>
<dbReference type="SUPFAM" id="SSF47090">
    <property type="entry name" value="PGBD-like"/>
    <property type="match status" value="1"/>
</dbReference>
<feature type="domain" description="Peptidoglycan binding-like" evidence="2">
    <location>
        <begin position="77"/>
        <end position="112"/>
    </location>
</feature>
<dbReference type="Proteomes" id="UP000683246">
    <property type="component" value="Chromosome"/>
</dbReference>
<gene>
    <name evidence="4" type="ORF">HZI73_20215</name>
</gene>
<dbReference type="SUPFAM" id="SSF55166">
    <property type="entry name" value="Hedgehog/DD-peptidase"/>
    <property type="match status" value="1"/>
</dbReference>
<name>A0A8J8MMB1_9FIRM</name>
<protein>
    <submittedName>
        <fullName evidence="4">Peptidoglycan-binding protein</fullName>
    </submittedName>
</protein>
<dbReference type="Gene3D" id="3.30.1380.10">
    <property type="match status" value="1"/>
</dbReference>
<dbReference type="EMBL" id="CP058649">
    <property type="protein sequence ID" value="QUI24482.1"/>
    <property type="molecule type" value="Genomic_DNA"/>
</dbReference>
<proteinExistence type="predicted"/>
<dbReference type="InterPro" id="IPR002477">
    <property type="entry name" value="Peptidoglycan-bd-like"/>
</dbReference>
<evidence type="ECO:0000259" key="3">
    <source>
        <dbReference type="Pfam" id="PF08291"/>
    </source>
</evidence>
<dbReference type="PROSITE" id="PS51257">
    <property type="entry name" value="PROKAR_LIPOPROTEIN"/>
    <property type="match status" value="1"/>
</dbReference>
<dbReference type="RefSeq" id="WP_212695175.1">
    <property type="nucleotide sequence ID" value="NZ_CP058649.1"/>
</dbReference>
<feature type="signal peptide" evidence="1">
    <location>
        <begin position="1"/>
        <end position="28"/>
    </location>
</feature>
<feature type="chain" id="PRO_5035157438" evidence="1">
    <location>
        <begin position="29"/>
        <end position="288"/>
    </location>
</feature>
<dbReference type="AlphaFoldDB" id="A0A8J8MMB1"/>
<accession>A0A8J8MMB1</accession>
<dbReference type="InterPro" id="IPR013230">
    <property type="entry name" value="Peptidase_M15A_C"/>
</dbReference>
<evidence type="ECO:0000313" key="4">
    <source>
        <dbReference type="EMBL" id="QUI24482.1"/>
    </source>
</evidence>
<dbReference type="KEGG" id="vpy:HZI73_20215"/>
<keyword evidence="5" id="KW-1185">Reference proteome</keyword>
<evidence type="ECO:0000313" key="5">
    <source>
        <dbReference type="Proteomes" id="UP000683246"/>
    </source>
</evidence>
<organism evidence="4 5">
    <name type="scientific">Vallitalea pronyensis</name>
    <dbReference type="NCBI Taxonomy" id="1348613"/>
    <lineage>
        <taxon>Bacteria</taxon>
        <taxon>Bacillati</taxon>
        <taxon>Bacillota</taxon>
        <taxon>Clostridia</taxon>
        <taxon>Lachnospirales</taxon>
        <taxon>Vallitaleaceae</taxon>
        <taxon>Vallitalea</taxon>
    </lineage>
</organism>
<dbReference type="Pfam" id="PF08291">
    <property type="entry name" value="Peptidase_M15_3"/>
    <property type="match status" value="1"/>
</dbReference>
<dbReference type="Gene3D" id="1.10.101.10">
    <property type="entry name" value="PGBD-like superfamily/PGBD"/>
    <property type="match status" value="1"/>
</dbReference>